<gene>
    <name evidence="2" type="ORF">EG240_10575</name>
</gene>
<dbReference type="EMBL" id="RQVQ01000022">
    <property type="protein sequence ID" value="RRJ89833.1"/>
    <property type="molecule type" value="Genomic_DNA"/>
</dbReference>
<evidence type="ECO:0000259" key="1">
    <source>
        <dbReference type="Pfam" id="PF13676"/>
    </source>
</evidence>
<dbReference type="SUPFAM" id="SSF52200">
    <property type="entry name" value="Toll/Interleukin receptor TIR domain"/>
    <property type="match status" value="1"/>
</dbReference>
<keyword evidence="2" id="KW-0675">Receptor</keyword>
<evidence type="ECO:0000313" key="2">
    <source>
        <dbReference type="EMBL" id="RRJ89833.1"/>
    </source>
</evidence>
<protein>
    <submittedName>
        <fullName evidence="2">Toll/interleukin-1 receptor domain-containing protein</fullName>
    </submittedName>
</protein>
<dbReference type="Gene3D" id="3.40.50.10140">
    <property type="entry name" value="Toll/interleukin-1 receptor homology (TIR) domain"/>
    <property type="match status" value="1"/>
</dbReference>
<reference evidence="2 3" key="1">
    <citation type="submission" date="2018-11" db="EMBL/GenBank/DDBJ databases">
        <title>Flavobacterium sp. nov., YIM 102701-2 draft genome.</title>
        <authorList>
            <person name="Li G."/>
            <person name="Jiang Y."/>
        </authorList>
    </citation>
    <scope>NUCLEOTIDE SEQUENCE [LARGE SCALE GENOMIC DNA]</scope>
    <source>
        <strain evidence="2 3">YIM 102701-2</strain>
    </source>
</reference>
<proteinExistence type="predicted"/>
<dbReference type="AlphaFoldDB" id="A0A3P3WB24"/>
<sequence>MVSSKKDVNMIEKGLNRANLFENITWLTNSLKDNTVSKRPCVFLSHKREDKNACKEIANYLKNAGIDYYLDEEDSKLQYASSVGDPIKITESIKDGIKNSTHMMVVISEKTYKSQWVPFEVGYGHASILDKEKLVSKEDRIKLSVLTLKDIAEKSLPDYLQVGYVIKGTKSLNEYISKITDRLEKSLINERKVFSNSQAQHPLDNVLNWQL</sequence>
<dbReference type="Pfam" id="PF13676">
    <property type="entry name" value="TIR_2"/>
    <property type="match status" value="1"/>
</dbReference>
<dbReference type="Proteomes" id="UP000275719">
    <property type="component" value="Unassembled WGS sequence"/>
</dbReference>
<organism evidence="2 3">
    <name type="scientific">Paenimyroides tangerinum</name>
    <dbReference type="NCBI Taxonomy" id="2488728"/>
    <lineage>
        <taxon>Bacteria</taxon>
        <taxon>Pseudomonadati</taxon>
        <taxon>Bacteroidota</taxon>
        <taxon>Flavobacteriia</taxon>
        <taxon>Flavobacteriales</taxon>
        <taxon>Flavobacteriaceae</taxon>
        <taxon>Paenimyroides</taxon>
    </lineage>
</organism>
<evidence type="ECO:0000313" key="3">
    <source>
        <dbReference type="Proteomes" id="UP000275719"/>
    </source>
</evidence>
<keyword evidence="3" id="KW-1185">Reference proteome</keyword>
<dbReference type="OrthoDB" id="9810385at2"/>
<dbReference type="RefSeq" id="WP_125019369.1">
    <property type="nucleotide sequence ID" value="NZ_RQVQ01000022.1"/>
</dbReference>
<comment type="caution">
    <text evidence="2">The sequence shown here is derived from an EMBL/GenBank/DDBJ whole genome shotgun (WGS) entry which is preliminary data.</text>
</comment>
<dbReference type="GO" id="GO:0007165">
    <property type="term" value="P:signal transduction"/>
    <property type="evidence" value="ECO:0007669"/>
    <property type="project" value="InterPro"/>
</dbReference>
<dbReference type="InterPro" id="IPR035897">
    <property type="entry name" value="Toll_tir_struct_dom_sf"/>
</dbReference>
<feature type="domain" description="TIR" evidence="1">
    <location>
        <begin position="42"/>
        <end position="126"/>
    </location>
</feature>
<dbReference type="InterPro" id="IPR000157">
    <property type="entry name" value="TIR_dom"/>
</dbReference>
<accession>A0A3P3WB24</accession>
<name>A0A3P3WB24_9FLAO</name>